<dbReference type="AlphaFoldDB" id="A0AAD7QVR5"/>
<feature type="region of interest" description="Disordered" evidence="1">
    <location>
        <begin position="11"/>
        <end position="34"/>
    </location>
</feature>
<dbReference type="Gene3D" id="3.30.560.10">
    <property type="entry name" value="Glucose Oxidase, domain 3"/>
    <property type="match status" value="1"/>
</dbReference>
<evidence type="ECO:0000313" key="2">
    <source>
        <dbReference type="EMBL" id="KAJ8102389.1"/>
    </source>
</evidence>
<dbReference type="InterPro" id="IPR036188">
    <property type="entry name" value="FAD/NAD-bd_sf"/>
</dbReference>
<evidence type="ECO:0008006" key="4">
    <source>
        <dbReference type="Google" id="ProtNLM"/>
    </source>
</evidence>
<feature type="compositionally biased region" description="Polar residues" evidence="1">
    <location>
        <begin position="22"/>
        <end position="34"/>
    </location>
</feature>
<dbReference type="EMBL" id="JARPMG010000003">
    <property type="protein sequence ID" value="KAJ8102389.1"/>
    <property type="molecule type" value="Genomic_DNA"/>
</dbReference>
<dbReference type="RefSeq" id="XP_056045839.1">
    <property type="nucleotide sequence ID" value="XM_056189623.1"/>
</dbReference>
<dbReference type="Gene3D" id="3.50.50.60">
    <property type="entry name" value="FAD/NAD(P)-binding domain"/>
    <property type="match status" value="1"/>
</dbReference>
<keyword evidence="3" id="KW-1185">Reference proteome</keyword>
<gene>
    <name evidence="2" type="ORF">POJ06DRAFT_274604</name>
</gene>
<evidence type="ECO:0000256" key="1">
    <source>
        <dbReference type="SAM" id="MobiDB-lite"/>
    </source>
</evidence>
<dbReference type="Proteomes" id="UP001217417">
    <property type="component" value="Unassembled WGS sequence"/>
</dbReference>
<accession>A0AAD7QVR5</accession>
<protein>
    <recommendedName>
        <fullName evidence="4">Glucose-methanol-choline oxidoreductase N-terminal domain-containing protein</fullName>
    </recommendedName>
</protein>
<proteinExistence type="predicted"/>
<name>A0AAD7QVR5_9ASCO</name>
<comment type="caution">
    <text evidence="2">The sequence shown here is derived from an EMBL/GenBank/DDBJ whole genome shotgun (WGS) entry which is preliminary data.</text>
</comment>
<sequence>MPVPERIVPATAIDGPVPGSATAEQSEPSAGTALGSQATVAQLLQSHGIEVLVDNPNVGENLQDHPLTGTCYEVVDGLPTIDMIRDPEVIQGAMTAYMTSREGPLTSGFHSAATIPVVECLTEPGRSELLKVLDEHLHATSNPKAPSQELPYASIRSILENPAEASAVMAMGATQFHFDKETHKDIFSILDP</sequence>
<reference evidence="2" key="1">
    <citation type="submission" date="2023-03" db="EMBL/GenBank/DDBJ databases">
        <title>Near-Complete genome sequence of Lipomyces tetrasporous NRRL Y-64009, an oleaginous yeast capable of growing on lignocellulosic hydrolysates.</title>
        <authorList>
            <consortium name="Lawrence Berkeley National Laboratory"/>
            <person name="Jagtap S.S."/>
            <person name="Liu J.-J."/>
            <person name="Walukiewicz H.E."/>
            <person name="Pangilinan J."/>
            <person name="Lipzen A."/>
            <person name="Ahrendt S."/>
            <person name="Koriabine M."/>
            <person name="Cobaugh K."/>
            <person name="Salamov A."/>
            <person name="Yoshinaga Y."/>
            <person name="Ng V."/>
            <person name="Daum C."/>
            <person name="Grigoriev I.V."/>
            <person name="Slininger P.J."/>
            <person name="Dien B.S."/>
            <person name="Jin Y.-S."/>
            <person name="Rao C.V."/>
        </authorList>
    </citation>
    <scope>NUCLEOTIDE SEQUENCE</scope>
    <source>
        <strain evidence="2">NRRL Y-64009</strain>
    </source>
</reference>
<dbReference type="GeneID" id="80884789"/>
<organism evidence="2 3">
    <name type="scientific">Lipomyces tetrasporus</name>
    <dbReference type="NCBI Taxonomy" id="54092"/>
    <lineage>
        <taxon>Eukaryota</taxon>
        <taxon>Fungi</taxon>
        <taxon>Dikarya</taxon>
        <taxon>Ascomycota</taxon>
        <taxon>Saccharomycotina</taxon>
        <taxon>Lipomycetes</taxon>
        <taxon>Lipomycetales</taxon>
        <taxon>Lipomycetaceae</taxon>
        <taxon>Lipomyces</taxon>
    </lineage>
</organism>
<evidence type="ECO:0000313" key="3">
    <source>
        <dbReference type="Proteomes" id="UP001217417"/>
    </source>
</evidence>